<dbReference type="AlphaFoldDB" id="A0A844YHC8"/>
<name>A0A844YHC8_9SPHN</name>
<dbReference type="OrthoDB" id="5327667at2"/>
<dbReference type="Pfam" id="PF00959">
    <property type="entry name" value="Phage_lysozyme"/>
    <property type="match status" value="1"/>
</dbReference>
<dbReference type="PANTHER" id="PTHR38107">
    <property type="match status" value="1"/>
</dbReference>
<keyword evidence="5" id="KW-1035">Host cytoplasm</keyword>
<keyword evidence="6 7" id="KW-0326">Glycosidase</keyword>
<evidence type="ECO:0000256" key="5">
    <source>
        <dbReference type="ARBA" id="ARBA00023200"/>
    </source>
</evidence>
<dbReference type="EC" id="3.2.1.17" evidence="7"/>
<dbReference type="GO" id="GO:0042742">
    <property type="term" value="P:defense response to bacterium"/>
    <property type="evidence" value="ECO:0007669"/>
    <property type="project" value="UniProtKB-KW"/>
</dbReference>
<comment type="similarity">
    <text evidence="7">Belongs to the glycosyl hydrolase 24 family.</text>
</comment>
<dbReference type="InterPro" id="IPR023346">
    <property type="entry name" value="Lysozyme-like_dom_sf"/>
</dbReference>
<dbReference type="Proteomes" id="UP000445582">
    <property type="component" value="Unassembled WGS sequence"/>
</dbReference>
<gene>
    <name evidence="8" type="ORF">GRI48_05190</name>
</gene>
<keyword evidence="9" id="KW-1185">Reference proteome</keyword>
<dbReference type="GO" id="GO:0016998">
    <property type="term" value="P:cell wall macromolecule catabolic process"/>
    <property type="evidence" value="ECO:0007669"/>
    <property type="project" value="InterPro"/>
</dbReference>
<sequence length="213" mass="23210">MTVTFDRRPVFDAVRQILGRGFSQQEVERLDAVLDRIVPVVGEPGEGGASNTFPAAASREIGEAGIDLIKRFEGCARKRPDGLFESYPDPGSADGLPWTIGWGSTGKEIGPRTVWTQAQCDARLATDLRRYADDVAVAIGEAATTQNEFDALVSFHYNTGAIGHATLTRLHRLGDRVGAAREFMRWVHSDGKVLQGLVNRRRAEAELYAGPAD</sequence>
<dbReference type="InterPro" id="IPR002196">
    <property type="entry name" value="Glyco_hydro_24"/>
</dbReference>
<evidence type="ECO:0000256" key="2">
    <source>
        <dbReference type="ARBA" id="ARBA00022529"/>
    </source>
</evidence>
<keyword evidence="3 7" id="KW-0081">Bacteriolytic enzyme</keyword>
<keyword evidence="2 7" id="KW-0929">Antimicrobial</keyword>
<reference evidence="8 9" key="1">
    <citation type="submission" date="2019-12" db="EMBL/GenBank/DDBJ databases">
        <title>Genomic-based taxomic classification of the family Erythrobacteraceae.</title>
        <authorList>
            <person name="Xu L."/>
        </authorList>
    </citation>
    <scope>NUCLEOTIDE SEQUENCE [LARGE SCALE GENOMIC DNA]</scope>
    <source>
        <strain evidence="8 9">MCCC 1A09965</strain>
    </source>
</reference>
<evidence type="ECO:0000256" key="7">
    <source>
        <dbReference type="RuleBase" id="RU003788"/>
    </source>
</evidence>
<evidence type="ECO:0000313" key="9">
    <source>
        <dbReference type="Proteomes" id="UP000445582"/>
    </source>
</evidence>
<dbReference type="InterPro" id="IPR023347">
    <property type="entry name" value="Lysozyme_dom_sf"/>
</dbReference>
<dbReference type="GO" id="GO:0009253">
    <property type="term" value="P:peptidoglycan catabolic process"/>
    <property type="evidence" value="ECO:0007669"/>
    <property type="project" value="InterPro"/>
</dbReference>
<organism evidence="8 9">
    <name type="scientific">Qipengyuania oceanensis</name>
    <dbReference type="NCBI Taxonomy" id="1463597"/>
    <lineage>
        <taxon>Bacteria</taxon>
        <taxon>Pseudomonadati</taxon>
        <taxon>Pseudomonadota</taxon>
        <taxon>Alphaproteobacteria</taxon>
        <taxon>Sphingomonadales</taxon>
        <taxon>Erythrobacteraceae</taxon>
        <taxon>Qipengyuania</taxon>
    </lineage>
</organism>
<proteinExistence type="inferred from homology"/>
<dbReference type="RefSeq" id="WP_160672385.1">
    <property type="nucleotide sequence ID" value="NZ_WTYN01000001.1"/>
</dbReference>
<dbReference type="Gene3D" id="1.10.530.40">
    <property type="match status" value="1"/>
</dbReference>
<dbReference type="GO" id="GO:0003796">
    <property type="term" value="F:lysozyme activity"/>
    <property type="evidence" value="ECO:0007669"/>
    <property type="project" value="UniProtKB-EC"/>
</dbReference>
<dbReference type="InterPro" id="IPR034690">
    <property type="entry name" value="Endolysin_T4_type"/>
</dbReference>
<dbReference type="PANTHER" id="PTHR38107:SF3">
    <property type="entry name" value="LYSOZYME RRRD-RELATED"/>
    <property type="match status" value="1"/>
</dbReference>
<comment type="caution">
    <text evidence="8">The sequence shown here is derived from an EMBL/GenBank/DDBJ whole genome shotgun (WGS) entry which is preliminary data.</text>
</comment>
<dbReference type="GO" id="GO:0031640">
    <property type="term" value="P:killing of cells of another organism"/>
    <property type="evidence" value="ECO:0007669"/>
    <property type="project" value="UniProtKB-KW"/>
</dbReference>
<evidence type="ECO:0000256" key="3">
    <source>
        <dbReference type="ARBA" id="ARBA00022638"/>
    </source>
</evidence>
<dbReference type="InterPro" id="IPR051018">
    <property type="entry name" value="Bacteriophage_GH24"/>
</dbReference>
<evidence type="ECO:0000313" key="8">
    <source>
        <dbReference type="EMBL" id="MXO62404.1"/>
    </source>
</evidence>
<evidence type="ECO:0000256" key="4">
    <source>
        <dbReference type="ARBA" id="ARBA00022801"/>
    </source>
</evidence>
<evidence type="ECO:0000256" key="1">
    <source>
        <dbReference type="ARBA" id="ARBA00000632"/>
    </source>
</evidence>
<dbReference type="HAMAP" id="MF_04110">
    <property type="entry name" value="ENDOLYSIN_T4"/>
    <property type="match status" value="1"/>
</dbReference>
<dbReference type="CDD" id="cd00737">
    <property type="entry name" value="lyz_endolysin_autolysin"/>
    <property type="match status" value="1"/>
</dbReference>
<dbReference type="InterPro" id="IPR033907">
    <property type="entry name" value="Endolysin_autolysin"/>
</dbReference>
<accession>A0A844YHC8</accession>
<keyword evidence="4 7" id="KW-0378">Hydrolase</keyword>
<evidence type="ECO:0000256" key="6">
    <source>
        <dbReference type="ARBA" id="ARBA00023295"/>
    </source>
</evidence>
<protein>
    <recommendedName>
        <fullName evidence="7">Lysozyme</fullName>
        <ecNumber evidence="7">3.2.1.17</ecNumber>
    </recommendedName>
</protein>
<comment type="catalytic activity">
    <reaction evidence="1 7">
        <text>Hydrolysis of (1-&gt;4)-beta-linkages between N-acetylmuramic acid and N-acetyl-D-glucosamine residues in a peptidoglycan and between N-acetyl-D-glucosamine residues in chitodextrins.</text>
        <dbReference type="EC" id="3.2.1.17"/>
    </reaction>
</comment>
<dbReference type="EMBL" id="WTYN01000001">
    <property type="protein sequence ID" value="MXO62404.1"/>
    <property type="molecule type" value="Genomic_DNA"/>
</dbReference>
<dbReference type="SUPFAM" id="SSF53955">
    <property type="entry name" value="Lysozyme-like"/>
    <property type="match status" value="1"/>
</dbReference>